<dbReference type="EMBL" id="RBED01000091">
    <property type="protein sequence ID" value="RNL55643.1"/>
    <property type="molecule type" value="Genomic_DNA"/>
</dbReference>
<protein>
    <recommendedName>
        <fullName evidence="4">STAS domain-containing protein</fullName>
    </recommendedName>
</protein>
<dbReference type="RefSeq" id="WP_123255216.1">
    <property type="nucleotide sequence ID" value="NZ_RBED01000091.1"/>
</dbReference>
<sequence length="110" mass="10937">MASKLDVTVAVDMGSGTITVTPSGALTLGNVRGLLPVARRAALLAPGHSVILDLRKLAAAEPGAVQTLCAACPPDTRILAPGLPVTAQATPGRSLRPGTPRTTAPQPAAA</sequence>
<gene>
    <name evidence="2" type="ORF">D7003_09505</name>
</gene>
<proteinExistence type="predicted"/>
<dbReference type="AlphaFoldDB" id="A0A3N0C0B8"/>
<evidence type="ECO:0000256" key="1">
    <source>
        <dbReference type="SAM" id="MobiDB-lite"/>
    </source>
</evidence>
<feature type="region of interest" description="Disordered" evidence="1">
    <location>
        <begin position="82"/>
        <end position="110"/>
    </location>
</feature>
<name>A0A3N0C0B8_9MICC</name>
<keyword evidence="3" id="KW-1185">Reference proteome</keyword>
<evidence type="ECO:0000313" key="3">
    <source>
        <dbReference type="Proteomes" id="UP000273807"/>
    </source>
</evidence>
<evidence type="ECO:0000313" key="2">
    <source>
        <dbReference type="EMBL" id="RNL55643.1"/>
    </source>
</evidence>
<feature type="compositionally biased region" description="Low complexity" evidence="1">
    <location>
        <begin position="97"/>
        <end position="110"/>
    </location>
</feature>
<dbReference type="Proteomes" id="UP000273807">
    <property type="component" value="Unassembled WGS sequence"/>
</dbReference>
<dbReference type="OrthoDB" id="4882944at2"/>
<reference evidence="2 3" key="1">
    <citation type="submission" date="2018-10" db="EMBL/GenBank/DDBJ databases">
        <title>Genome sequencing of Arthrobacter oryzae TNB02.</title>
        <authorList>
            <person name="Cho Y.-J."/>
            <person name="Cho A."/>
            <person name="Kim O.-S."/>
        </authorList>
    </citation>
    <scope>NUCLEOTIDE SEQUENCE [LARGE SCALE GENOMIC DNA]</scope>
    <source>
        <strain evidence="2 3">TNB02</strain>
    </source>
</reference>
<evidence type="ECO:0008006" key="4">
    <source>
        <dbReference type="Google" id="ProtNLM"/>
    </source>
</evidence>
<organism evidence="2 3">
    <name type="scientific">Arthrobacter oryzae</name>
    <dbReference type="NCBI Taxonomy" id="409290"/>
    <lineage>
        <taxon>Bacteria</taxon>
        <taxon>Bacillati</taxon>
        <taxon>Actinomycetota</taxon>
        <taxon>Actinomycetes</taxon>
        <taxon>Micrococcales</taxon>
        <taxon>Micrococcaceae</taxon>
        <taxon>Arthrobacter</taxon>
    </lineage>
</organism>
<accession>A0A3N0C0B8</accession>
<comment type="caution">
    <text evidence="2">The sequence shown here is derived from an EMBL/GenBank/DDBJ whole genome shotgun (WGS) entry which is preliminary data.</text>
</comment>